<comment type="caution">
    <text evidence="1">The sequence shown here is derived from an EMBL/GenBank/DDBJ whole genome shotgun (WGS) entry which is preliminary data.</text>
</comment>
<accession>A0AAV4LEZ8</accession>
<reference evidence="1" key="1">
    <citation type="journal article" date="2023" name="Int. J. Syst. Evol. Microbiol.">
        <title>Collibacillus ludicampi gen. nov., sp. nov., a new soil bacterium of the family Alicyclobacillaceae.</title>
        <authorList>
            <person name="Jojima T."/>
            <person name="Ioku Y."/>
            <person name="Fukuta Y."/>
            <person name="Shirasaka N."/>
            <person name="Matsumura Y."/>
            <person name="Mori M."/>
        </authorList>
    </citation>
    <scope>NUCLEOTIDE SEQUENCE</scope>
    <source>
        <strain evidence="1">TP075</strain>
    </source>
</reference>
<evidence type="ECO:0000313" key="2">
    <source>
        <dbReference type="Proteomes" id="UP001057291"/>
    </source>
</evidence>
<dbReference type="AlphaFoldDB" id="A0AAV4LEZ8"/>
<organism evidence="1 2">
    <name type="scientific">Collibacillus ludicampi</name>
    <dbReference type="NCBI Taxonomy" id="2771369"/>
    <lineage>
        <taxon>Bacteria</taxon>
        <taxon>Bacillati</taxon>
        <taxon>Bacillota</taxon>
        <taxon>Bacilli</taxon>
        <taxon>Bacillales</taxon>
        <taxon>Alicyclobacillaceae</taxon>
        <taxon>Collibacillus</taxon>
    </lineage>
</organism>
<sequence length="92" mass="10833">MCGFVGEGEVDPHPIATRKTILHTPIAVFRPHFRISDHLVNSVRPFLKRPFVHMLVPERYAINFLKRSTVEISILTEQKKDVKYSYYMQLYN</sequence>
<keyword evidence="2" id="KW-1185">Reference proteome</keyword>
<dbReference type="Proteomes" id="UP001057291">
    <property type="component" value="Unassembled WGS sequence"/>
</dbReference>
<proteinExistence type="predicted"/>
<protein>
    <submittedName>
        <fullName evidence="1">Uncharacterized protein</fullName>
    </submittedName>
</protein>
<dbReference type="EMBL" id="BOQE01000001">
    <property type="protein sequence ID" value="GIM46402.1"/>
    <property type="molecule type" value="Genomic_DNA"/>
</dbReference>
<evidence type="ECO:0000313" key="1">
    <source>
        <dbReference type="EMBL" id="GIM46402.1"/>
    </source>
</evidence>
<gene>
    <name evidence="1" type="ORF">DNHGIG_19510</name>
</gene>
<name>A0AAV4LEZ8_9BACL</name>